<accession>A0A1H0T528</accession>
<dbReference type="NCBIfam" id="TIGR02365">
    <property type="entry name" value="dha_L_ycgS"/>
    <property type="match status" value="1"/>
</dbReference>
<gene>
    <name evidence="10" type="ORF">SAMN05216366_12147</name>
</gene>
<sequence length="217" mass="23513">MFGKDYMLDALEAISRDIIEHEEELNHLDNVIGDGDHGTNMARFARIILRDLPELKTNKDNMGEILQHVGMRCITEIGGSAGPLFGKFYLQAGMIKIDNLEMEEANLVAAFEEGAMGVAHIGRSTEGEKTMLDALFPAVRAMQQALEEGHGFVEILQAGAEAAGKGVEYTKTIQASKGRAAYIGERSIGHQDPGATTVMLMLQSMCRTAATRSAGLE</sequence>
<dbReference type="GO" id="GO:0004371">
    <property type="term" value="F:glycerone kinase activity"/>
    <property type="evidence" value="ECO:0007669"/>
    <property type="project" value="InterPro"/>
</dbReference>
<dbReference type="OrthoDB" id="9800291at2"/>
<organism evidence="10 11">
    <name type="scientific">Selenomonas ruminantium</name>
    <dbReference type="NCBI Taxonomy" id="971"/>
    <lineage>
        <taxon>Bacteria</taxon>
        <taxon>Bacillati</taxon>
        <taxon>Bacillota</taxon>
        <taxon>Negativicutes</taxon>
        <taxon>Selenomonadales</taxon>
        <taxon>Selenomonadaceae</taxon>
        <taxon>Selenomonas</taxon>
    </lineage>
</organism>
<name>A0A1H0T528_SELRU</name>
<evidence type="ECO:0000313" key="10">
    <source>
        <dbReference type="EMBL" id="SDP49079.1"/>
    </source>
</evidence>
<dbReference type="PROSITE" id="PS51480">
    <property type="entry name" value="DHAL"/>
    <property type="match status" value="1"/>
</dbReference>
<dbReference type="Pfam" id="PF02734">
    <property type="entry name" value="Dak2"/>
    <property type="match status" value="1"/>
</dbReference>
<comment type="function">
    <text evidence="8">ADP-binding subunit of the dihydroxyacetone kinase, which is responsible for the phosphoenolpyruvate (PEP)-dependent phosphorylation of dihydroxyacetone. DhaL-ADP is converted to DhaL-ATP via a phosphoryl group transfer from DhaM and transmits it to dihydroxyacetone binds to DhaK.</text>
</comment>
<evidence type="ECO:0000256" key="5">
    <source>
        <dbReference type="ARBA" id="ARBA00022777"/>
    </source>
</evidence>
<protein>
    <recommendedName>
        <fullName evidence="3">phosphoenolpyruvate--glycerone phosphotransferase</fullName>
        <ecNumber evidence="3">2.7.1.121</ecNumber>
    </recommendedName>
</protein>
<evidence type="ECO:0000256" key="1">
    <source>
        <dbReference type="ARBA" id="ARBA00001113"/>
    </source>
</evidence>
<dbReference type="PANTHER" id="PTHR28629:SF4">
    <property type="entry name" value="TRIOKINASE_FMN CYCLASE"/>
    <property type="match status" value="1"/>
</dbReference>
<evidence type="ECO:0000259" key="9">
    <source>
        <dbReference type="PROSITE" id="PS51480"/>
    </source>
</evidence>
<evidence type="ECO:0000256" key="8">
    <source>
        <dbReference type="ARBA" id="ARBA00055771"/>
    </source>
</evidence>
<dbReference type="EC" id="2.7.1.121" evidence="3"/>
<keyword evidence="6" id="KW-0319">Glycerol metabolism</keyword>
<dbReference type="EMBL" id="FNJQ01000021">
    <property type="protein sequence ID" value="SDP49079.1"/>
    <property type="molecule type" value="Genomic_DNA"/>
</dbReference>
<dbReference type="InterPro" id="IPR050861">
    <property type="entry name" value="Dihydroxyacetone_Kinase"/>
</dbReference>
<evidence type="ECO:0000313" key="11">
    <source>
        <dbReference type="Proteomes" id="UP000182412"/>
    </source>
</evidence>
<dbReference type="Gene3D" id="1.25.40.340">
    <property type="match status" value="1"/>
</dbReference>
<dbReference type="Proteomes" id="UP000182412">
    <property type="component" value="Unassembled WGS sequence"/>
</dbReference>
<comment type="catalytic activity">
    <reaction evidence="1">
        <text>dihydroxyacetone + phosphoenolpyruvate = dihydroxyacetone phosphate + pyruvate</text>
        <dbReference type="Rhea" id="RHEA:18381"/>
        <dbReference type="ChEBI" id="CHEBI:15361"/>
        <dbReference type="ChEBI" id="CHEBI:16016"/>
        <dbReference type="ChEBI" id="CHEBI:57642"/>
        <dbReference type="ChEBI" id="CHEBI:58702"/>
        <dbReference type="EC" id="2.7.1.121"/>
    </reaction>
</comment>
<feature type="domain" description="DhaL" evidence="9">
    <location>
        <begin position="5"/>
        <end position="207"/>
    </location>
</feature>
<dbReference type="PANTHER" id="PTHR28629">
    <property type="entry name" value="TRIOKINASE/FMN CYCLASE"/>
    <property type="match status" value="1"/>
</dbReference>
<comment type="subunit">
    <text evidence="7">Homodimer. The dihydroxyacetone kinase complex is composed of a homodimer of DhaM, a homodimer of DhaK and the subunit DhaL.</text>
</comment>
<dbReference type="InterPro" id="IPR036117">
    <property type="entry name" value="DhaL_dom_sf"/>
</dbReference>
<evidence type="ECO:0000256" key="7">
    <source>
        <dbReference type="ARBA" id="ARBA00046577"/>
    </source>
</evidence>
<evidence type="ECO:0000256" key="6">
    <source>
        <dbReference type="ARBA" id="ARBA00022798"/>
    </source>
</evidence>
<dbReference type="SUPFAM" id="SSF101473">
    <property type="entry name" value="DhaL-like"/>
    <property type="match status" value="1"/>
</dbReference>
<dbReference type="InterPro" id="IPR004007">
    <property type="entry name" value="DhaL_dom"/>
</dbReference>
<evidence type="ECO:0000256" key="2">
    <source>
        <dbReference type="ARBA" id="ARBA00004745"/>
    </source>
</evidence>
<keyword evidence="5 10" id="KW-0418">Kinase</keyword>
<evidence type="ECO:0000256" key="3">
    <source>
        <dbReference type="ARBA" id="ARBA00012095"/>
    </source>
</evidence>
<dbReference type="FunFam" id="1.25.40.340:FF:000002">
    <property type="entry name" value="Dihydroxyacetone kinase, L subunit"/>
    <property type="match status" value="1"/>
</dbReference>
<dbReference type="RefSeq" id="WP_074572744.1">
    <property type="nucleotide sequence ID" value="NZ_FNJQ01000021.1"/>
</dbReference>
<evidence type="ECO:0000256" key="4">
    <source>
        <dbReference type="ARBA" id="ARBA00022679"/>
    </source>
</evidence>
<dbReference type="GO" id="GO:0005829">
    <property type="term" value="C:cytosol"/>
    <property type="evidence" value="ECO:0007669"/>
    <property type="project" value="TreeGrafter"/>
</dbReference>
<comment type="pathway">
    <text evidence="2">Polyol metabolism; glycerol degradation.</text>
</comment>
<proteinExistence type="predicted"/>
<reference evidence="10 11" key="1">
    <citation type="submission" date="2016-10" db="EMBL/GenBank/DDBJ databases">
        <authorList>
            <person name="de Groot N.N."/>
        </authorList>
    </citation>
    <scope>NUCLEOTIDE SEQUENCE [LARGE SCALE GENOMIC DNA]</scope>
    <source>
        <strain evidence="10 11">S137</strain>
    </source>
</reference>
<dbReference type="GO" id="GO:0047324">
    <property type="term" value="F:phosphoenolpyruvate-glycerone phosphotransferase activity"/>
    <property type="evidence" value="ECO:0007669"/>
    <property type="project" value="UniProtKB-EC"/>
</dbReference>
<dbReference type="AlphaFoldDB" id="A0A1H0T528"/>
<keyword evidence="4" id="KW-0808">Transferase</keyword>
<dbReference type="SMART" id="SM01120">
    <property type="entry name" value="Dak2"/>
    <property type="match status" value="1"/>
</dbReference>
<dbReference type="InterPro" id="IPR012737">
    <property type="entry name" value="DhaK_L_YcgS"/>
</dbReference>
<dbReference type="GO" id="GO:0019563">
    <property type="term" value="P:glycerol catabolic process"/>
    <property type="evidence" value="ECO:0007669"/>
    <property type="project" value="TreeGrafter"/>
</dbReference>